<proteinExistence type="predicted"/>
<evidence type="ECO:0000313" key="3">
    <source>
        <dbReference type="EMBL" id="KAH7009158.1"/>
    </source>
</evidence>
<feature type="chain" id="PRO_5045278222" evidence="2">
    <location>
        <begin position="19"/>
        <end position="92"/>
    </location>
</feature>
<comment type="caution">
    <text evidence="3">The sequence shown here is derived from an EMBL/GenBank/DDBJ whole genome shotgun (WGS) entry which is preliminary data.</text>
</comment>
<accession>A0ABQ8FSI4</accession>
<name>A0ABQ8FSI4_9PEZI</name>
<evidence type="ECO:0000256" key="2">
    <source>
        <dbReference type="SAM" id="SignalP"/>
    </source>
</evidence>
<dbReference type="EMBL" id="JAGTJR010000116">
    <property type="protein sequence ID" value="KAH7009158.1"/>
    <property type="molecule type" value="Genomic_DNA"/>
</dbReference>
<organism evidence="3 4">
    <name type="scientific">Macrophomina phaseolina</name>
    <dbReference type="NCBI Taxonomy" id="35725"/>
    <lineage>
        <taxon>Eukaryota</taxon>
        <taxon>Fungi</taxon>
        <taxon>Dikarya</taxon>
        <taxon>Ascomycota</taxon>
        <taxon>Pezizomycotina</taxon>
        <taxon>Dothideomycetes</taxon>
        <taxon>Dothideomycetes incertae sedis</taxon>
        <taxon>Botryosphaeriales</taxon>
        <taxon>Botryosphaeriaceae</taxon>
        <taxon>Macrophomina</taxon>
    </lineage>
</organism>
<reference evidence="3 4" key="1">
    <citation type="journal article" date="2021" name="Nat. Commun.">
        <title>Genetic determinants of endophytism in the Arabidopsis root mycobiome.</title>
        <authorList>
            <person name="Mesny F."/>
            <person name="Miyauchi S."/>
            <person name="Thiergart T."/>
            <person name="Pickel B."/>
            <person name="Atanasova L."/>
            <person name="Karlsson M."/>
            <person name="Huettel B."/>
            <person name="Barry K.W."/>
            <person name="Haridas S."/>
            <person name="Chen C."/>
            <person name="Bauer D."/>
            <person name="Andreopoulos W."/>
            <person name="Pangilinan J."/>
            <person name="LaButti K."/>
            <person name="Riley R."/>
            <person name="Lipzen A."/>
            <person name="Clum A."/>
            <person name="Drula E."/>
            <person name="Henrissat B."/>
            <person name="Kohler A."/>
            <person name="Grigoriev I.V."/>
            <person name="Martin F.M."/>
            <person name="Hacquard S."/>
        </authorList>
    </citation>
    <scope>NUCLEOTIDE SEQUENCE [LARGE SCALE GENOMIC DNA]</scope>
    <source>
        <strain evidence="3 4">MPI-SDFR-AT-0080</strain>
    </source>
</reference>
<protein>
    <submittedName>
        <fullName evidence="3">Uncharacterized protein</fullName>
    </submittedName>
</protein>
<keyword evidence="4" id="KW-1185">Reference proteome</keyword>
<sequence length="92" mass="9081">MHFSTSTVILLVAVLSAAAPPPQLDVAPSQLTDAIPRPGEDPANSIPDLTAALGSAVNAIPGSNGGTTRNSLGTRALRSAVNAIPDGRNGGA</sequence>
<feature type="signal peptide" evidence="2">
    <location>
        <begin position="1"/>
        <end position="18"/>
    </location>
</feature>
<evidence type="ECO:0000313" key="4">
    <source>
        <dbReference type="Proteomes" id="UP000774617"/>
    </source>
</evidence>
<feature type="region of interest" description="Disordered" evidence="1">
    <location>
        <begin position="22"/>
        <end position="48"/>
    </location>
</feature>
<dbReference type="Proteomes" id="UP000774617">
    <property type="component" value="Unassembled WGS sequence"/>
</dbReference>
<keyword evidence="2" id="KW-0732">Signal</keyword>
<evidence type="ECO:0000256" key="1">
    <source>
        <dbReference type="SAM" id="MobiDB-lite"/>
    </source>
</evidence>
<gene>
    <name evidence="3" type="ORF">B0J12DRAFT_747581</name>
</gene>